<dbReference type="GO" id="GO:0032259">
    <property type="term" value="P:methylation"/>
    <property type="evidence" value="ECO:0007669"/>
    <property type="project" value="UniProtKB-KW"/>
</dbReference>
<keyword evidence="2" id="KW-1185">Reference proteome</keyword>
<dbReference type="EMBL" id="FNBW01000029">
    <property type="protein sequence ID" value="SDG59296.1"/>
    <property type="molecule type" value="Genomic_DNA"/>
</dbReference>
<dbReference type="PANTHER" id="PTHR43861">
    <property type="entry name" value="TRANS-ACONITATE 2-METHYLTRANSFERASE-RELATED"/>
    <property type="match status" value="1"/>
</dbReference>
<dbReference type="Gene3D" id="3.40.50.150">
    <property type="entry name" value="Vaccinia Virus protein VP39"/>
    <property type="match status" value="1"/>
</dbReference>
<dbReference type="InterPro" id="IPR029063">
    <property type="entry name" value="SAM-dependent_MTases_sf"/>
</dbReference>
<dbReference type="Pfam" id="PF13489">
    <property type="entry name" value="Methyltransf_23"/>
    <property type="match status" value="1"/>
</dbReference>
<proteinExistence type="predicted"/>
<keyword evidence="1" id="KW-0808">Transferase</keyword>
<dbReference type="RefSeq" id="WP_175474384.1">
    <property type="nucleotide sequence ID" value="NZ_FNBW01000029.1"/>
</dbReference>
<dbReference type="GO" id="GO:0008168">
    <property type="term" value="F:methyltransferase activity"/>
    <property type="evidence" value="ECO:0007669"/>
    <property type="project" value="UniProtKB-KW"/>
</dbReference>
<gene>
    <name evidence="1" type="ORF">SAMN05660686_04960</name>
</gene>
<evidence type="ECO:0000313" key="1">
    <source>
        <dbReference type="EMBL" id="SDG59296.1"/>
    </source>
</evidence>
<reference evidence="1 2" key="1">
    <citation type="submission" date="2016-10" db="EMBL/GenBank/DDBJ databases">
        <authorList>
            <person name="Varghese N."/>
            <person name="Submissions S."/>
        </authorList>
    </citation>
    <scope>NUCLEOTIDE SEQUENCE [LARGE SCALE GENOMIC DNA]</scope>
    <source>
        <strain evidence="1 2">DSM 18839</strain>
    </source>
</reference>
<comment type="caution">
    <text evidence="1">The sequence shown here is derived from an EMBL/GenBank/DDBJ whole genome shotgun (WGS) entry which is preliminary data.</text>
</comment>
<organism evidence="1 2">
    <name type="scientific">Thalassobaculum litoreum DSM 18839</name>
    <dbReference type="NCBI Taxonomy" id="1123362"/>
    <lineage>
        <taxon>Bacteria</taxon>
        <taxon>Pseudomonadati</taxon>
        <taxon>Pseudomonadota</taxon>
        <taxon>Alphaproteobacteria</taxon>
        <taxon>Rhodospirillales</taxon>
        <taxon>Thalassobaculaceae</taxon>
        <taxon>Thalassobaculum</taxon>
    </lineage>
</organism>
<evidence type="ECO:0000313" key="2">
    <source>
        <dbReference type="Proteomes" id="UP000198615"/>
    </source>
</evidence>
<accession>A0A8G2EXA8</accession>
<dbReference type="Proteomes" id="UP000198615">
    <property type="component" value="Unassembled WGS sequence"/>
</dbReference>
<name>A0A8G2EXA8_9PROT</name>
<dbReference type="CDD" id="cd02440">
    <property type="entry name" value="AdoMet_MTases"/>
    <property type="match status" value="1"/>
</dbReference>
<sequence length="313" mass="34767">MSMSPPLRSVDEFMSAQAELLDGITILDRSCPICGSSNSSTKASRFSLGQWPIKECHRCTMVYITRAPDQAALIEDYDWNKSTKLEDQWRDSSRPVIETLHRRLRWRSKILRRPSLAQRLAETVRSGPVIDVGCGDGAELATLPRTFTAIGIEISASSADRAKQKLAGRPVEILTNSALEGLKSLESNSCSGAVLRSYLEHEADPRAVVEELGRVLIEGGVALVKVPNFASLNRVVMGKKWCGFRHPDHLNYFTPNTLRLIGRVGGFDARFKFFDALPTDDNVVVTYINTKRPHQVYELLGTGSQNDTSPTYI</sequence>
<dbReference type="AlphaFoldDB" id="A0A8G2EXA8"/>
<dbReference type="SUPFAM" id="SSF53335">
    <property type="entry name" value="S-adenosyl-L-methionine-dependent methyltransferases"/>
    <property type="match status" value="1"/>
</dbReference>
<protein>
    <submittedName>
        <fullName evidence="1">Methyltransferase domain-containing protein</fullName>
    </submittedName>
</protein>
<keyword evidence="1" id="KW-0489">Methyltransferase</keyword>